<sequence length="327" mass="36191">MLRKFLVTFLLLPLSVQFMVQPVLAAPNFPAPVFYEVNSLDSALNLVTAATGSDRFERDSRELFRHYKLDLSGPFIGMEFDGNKIRFEGLVDPVIVGASPYEFTYKGITYNYNPKKSVKANFVEMKKSWGQFKELNFPVAQFNPFMNSAYADVGPLYAMLFTFVGVTAALAVTGVTVAGYFGYKWYKNSTEPLKMECGANKIIQSKGKDRLTIELQPGGNQIFFSEVGGKKELQGELEKITLRGKDSYAITNGNALVNDLRTADAVELNKKLMAMKSLCANPLELEKFNTSSRRIQDAMNSGKIKSIKAVQGSPSHVKDSDGTSGVN</sequence>
<proteinExistence type="predicted"/>
<evidence type="ECO:0000256" key="3">
    <source>
        <dbReference type="SAM" id="SignalP"/>
    </source>
</evidence>
<keyword evidence="5" id="KW-1185">Reference proteome</keyword>
<keyword evidence="2" id="KW-1133">Transmembrane helix</keyword>
<organism evidence="4 5">
    <name type="scientific">Bdellovibrio svalbardensis</name>
    <dbReference type="NCBI Taxonomy" id="2972972"/>
    <lineage>
        <taxon>Bacteria</taxon>
        <taxon>Pseudomonadati</taxon>
        <taxon>Bdellovibrionota</taxon>
        <taxon>Bdellovibrionia</taxon>
        <taxon>Bdellovibrionales</taxon>
        <taxon>Pseudobdellovibrionaceae</taxon>
        <taxon>Bdellovibrio</taxon>
    </lineage>
</organism>
<dbReference type="RefSeq" id="WP_277578481.1">
    <property type="nucleotide sequence ID" value="NZ_JANRMI010000003.1"/>
</dbReference>
<evidence type="ECO:0000313" key="5">
    <source>
        <dbReference type="Proteomes" id="UP001152321"/>
    </source>
</evidence>
<accession>A0ABT6DJG3</accession>
<dbReference type="EMBL" id="JANRMI010000003">
    <property type="protein sequence ID" value="MDG0817004.1"/>
    <property type="molecule type" value="Genomic_DNA"/>
</dbReference>
<feature type="transmembrane region" description="Helical" evidence="2">
    <location>
        <begin position="156"/>
        <end position="183"/>
    </location>
</feature>
<gene>
    <name evidence="4" type="ORF">NWE73_11550</name>
</gene>
<keyword evidence="2" id="KW-0472">Membrane</keyword>
<evidence type="ECO:0000313" key="4">
    <source>
        <dbReference type="EMBL" id="MDG0817004.1"/>
    </source>
</evidence>
<reference evidence="4" key="1">
    <citation type="submission" date="2022-08" db="EMBL/GenBank/DDBJ databases">
        <title>Novel Bdellovibrio Species Isolated from Svalbard: Designation Bdellovibrio svalbardensis.</title>
        <authorList>
            <person name="Mitchell R.J."/>
            <person name="Choi S.Y."/>
        </authorList>
    </citation>
    <scope>NUCLEOTIDE SEQUENCE</scope>
    <source>
        <strain evidence="4">PAP01</strain>
    </source>
</reference>
<comment type="caution">
    <text evidence="4">The sequence shown here is derived from an EMBL/GenBank/DDBJ whole genome shotgun (WGS) entry which is preliminary data.</text>
</comment>
<keyword evidence="3" id="KW-0732">Signal</keyword>
<feature type="chain" id="PRO_5047098663" evidence="3">
    <location>
        <begin position="26"/>
        <end position="327"/>
    </location>
</feature>
<protein>
    <submittedName>
        <fullName evidence="4">Uncharacterized protein</fullName>
    </submittedName>
</protein>
<feature type="region of interest" description="Disordered" evidence="1">
    <location>
        <begin position="308"/>
        <end position="327"/>
    </location>
</feature>
<name>A0ABT6DJG3_9BACT</name>
<keyword evidence="2" id="KW-0812">Transmembrane</keyword>
<feature type="signal peptide" evidence="3">
    <location>
        <begin position="1"/>
        <end position="25"/>
    </location>
</feature>
<evidence type="ECO:0000256" key="2">
    <source>
        <dbReference type="SAM" id="Phobius"/>
    </source>
</evidence>
<evidence type="ECO:0000256" key="1">
    <source>
        <dbReference type="SAM" id="MobiDB-lite"/>
    </source>
</evidence>
<dbReference type="Proteomes" id="UP001152321">
    <property type="component" value="Unassembled WGS sequence"/>
</dbReference>